<dbReference type="AlphaFoldDB" id="A0A6J6FYU3"/>
<evidence type="ECO:0000313" key="1">
    <source>
        <dbReference type="EMBL" id="CAB4592909.1"/>
    </source>
</evidence>
<proteinExistence type="predicted"/>
<name>A0A6J6FYU3_9ZZZZ</name>
<reference evidence="1" key="1">
    <citation type="submission" date="2020-05" db="EMBL/GenBank/DDBJ databases">
        <authorList>
            <person name="Chiriac C."/>
            <person name="Salcher M."/>
            <person name="Ghai R."/>
            <person name="Kavagutti S V."/>
        </authorList>
    </citation>
    <scope>NUCLEOTIDE SEQUENCE</scope>
</reference>
<dbReference type="EMBL" id="CAEZUE010000069">
    <property type="protein sequence ID" value="CAB4592909.1"/>
    <property type="molecule type" value="Genomic_DNA"/>
</dbReference>
<organism evidence="1">
    <name type="scientific">freshwater metagenome</name>
    <dbReference type="NCBI Taxonomy" id="449393"/>
    <lineage>
        <taxon>unclassified sequences</taxon>
        <taxon>metagenomes</taxon>
        <taxon>ecological metagenomes</taxon>
    </lineage>
</organism>
<dbReference type="PROSITE" id="PS51257">
    <property type="entry name" value="PROKAR_LIPOPROTEIN"/>
    <property type="match status" value="1"/>
</dbReference>
<accession>A0A6J6FYU3</accession>
<sequence length="106" mass="10647">MTQSARSAVSAVALAVASSFVLVGCATSVPTSTTTILAADEILTADLASDVTARGVVLAAVLLVAGDVEAALDKGVVTAAEVNTAQVAVDEGTLDVWRQRAEMDSK</sequence>
<gene>
    <name evidence="1" type="ORF">UFOPK1788_00630</name>
</gene>
<protein>
    <submittedName>
        <fullName evidence="1">Unannotated protein</fullName>
    </submittedName>
</protein>